<dbReference type="EMBL" id="QRTP01000018">
    <property type="protein sequence ID" value="RGQ81787.1"/>
    <property type="molecule type" value="Genomic_DNA"/>
</dbReference>
<reference evidence="1 2" key="1">
    <citation type="submission" date="2018-08" db="EMBL/GenBank/DDBJ databases">
        <title>A genome reference for cultivated species of the human gut microbiota.</title>
        <authorList>
            <person name="Zou Y."/>
            <person name="Xue W."/>
            <person name="Luo G."/>
        </authorList>
    </citation>
    <scope>NUCLEOTIDE SEQUENCE [LARGE SCALE GENOMIC DNA]</scope>
    <source>
        <strain evidence="1 2">AF27-12</strain>
    </source>
</reference>
<dbReference type="Proteomes" id="UP000286147">
    <property type="component" value="Unassembled WGS sequence"/>
</dbReference>
<evidence type="ECO:0000313" key="1">
    <source>
        <dbReference type="EMBL" id="RGQ81787.1"/>
    </source>
</evidence>
<organism evidence="1 2">
    <name type="scientific">Megamonas rupellensis</name>
    <dbReference type="NCBI Taxonomy" id="491921"/>
    <lineage>
        <taxon>Bacteria</taxon>
        <taxon>Bacillati</taxon>
        <taxon>Bacillota</taxon>
        <taxon>Negativicutes</taxon>
        <taxon>Selenomonadales</taxon>
        <taxon>Selenomonadaceae</taxon>
        <taxon>Megamonas</taxon>
    </lineage>
</organism>
<dbReference type="AlphaFoldDB" id="A0A412CDI9"/>
<dbReference type="RefSeq" id="WP_118036095.1">
    <property type="nucleotide sequence ID" value="NZ_QRTP01000018.1"/>
</dbReference>
<protein>
    <submittedName>
        <fullName evidence="1">Uncharacterized protein</fullName>
    </submittedName>
</protein>
<accession>A0A412CDI9</accession>
<evidence type="ECO:0000313" key="2">
    <source>
        <dbReference type="Proteomes" id="UP000286147"/>
    </source>
</evidence>
<gene>
    <name evidence="1" type="ORF">DWY77_07740</name>
</gene>
<sequence>MNNTQKTNQISIDNLLKNIIDKISVLEESSKLIIEQLILLNDNYNNLKNQIIKKDKDIENIDELLRLLLSNQLITNFENQINMSKASLKSNYINEDSNGIKKNTAFNILGYLDNNFNYPEIYRINNKL</sequence>
<name>A0A412CDI9_9FIRM</name>
<proteinExistence type="predicted"/>
<comment type="caution">
    <text evidence="1">The sequence shown here is derived from an EMBL/GenBank/DDBJ whole genome shotgun (WGS) entry which is preliminary data.</text>
</comment>